<accession>A0A3P7KDD3</accession>
<gene>
    <name evidence="3" type="ORF">SVUK_LOCUS4253</name>
</gene>
<dbReference type="InterPro" id="IPR019430">
    <property type="entry name" value="7TM_GPCR_serpentine_rcpt_Srx"/>
</dbReference>
<dbReference type="PANTHER" id="PTHR23017:SF3">
    <property type="entry name" value="G-PROTEIN COUPLED RECEPTORS FAMILY 1 PROFILE DOMAIN-CONTAINING PROTEIN"/>
    <property type="match status" value="1"/>
</dbReference>
<evidence type="ECO:0000256" key="1">
    <source>
        <dbReference type="SAM" id="Phobius"/>
    </source>
</evidence>
<evidence type="ECO:0000313" key="3">
    <source>
        <dbReference type="EMBL" id="VDM69255.1"/>
    </source>
</evidence>
<dbReference type="AlphaFoldDB" id="A0A3P7KDD3"/>
<keyword evidence="4" id="KW-1185">Reference proteome</keyword>
<keyword evidence="1" id="KW-0812">Transmembrane</keyword>
<keyword evidence="1" id="KW-0472">Membrane</keyword>
<dbReference type="EMBL" id="UYYB01011616">
    <property type="protein sequence ID" value="VDM69255.1"/>
    <property type="molecule type" value="Genomic_DNA"/>
</dbReference>
<name>A0A3P7KDD3_STRVU</name>
<dbReference type="SUPFAM" id="SSF81321">
    <property type="entry name" value="Family A G protein-coupled receptor-like"/>
    <property type="match status" value="1"/>
</dbReference>
<dbReference type="Gene3D" id="1.20.1070.10">
    <property type="entry name" value="Rhodopsin 7-helix transmembrane proteins"/>
    <property type="match status" value="1"/>
</dbReference>
<evidence type="ECO:0000259" key="2">
    <source>
        <dbReference type="Pfam" id="PF10328"/>
    </source>
</evidence>
<dbReference type="Pfam" id="PF10328">
    <property type="entry name" value="7TM_GPCR_Srx"/>
    <property type="match status" value="1"/>
</dbReference>
<evidence type="ECO:0000313" key="4">
    <source>
        <dbReference type="Proteomes" id="UP000270094"/>
    </source>
</evidence>
<feature type="domain" description="7TM GPCR serpentine receptor class x (Srx)" evidence="2">
    <location>
        <begin position="80"/>
        <end position="209"/>
    </location>
</feature>
<dbReference type="Proteomes" id="UP000270094">
    <property type="component" value="Unassembled WGS sequence"/>
</dbReference>
<reference evidence="3 4" key="1">
    <citation type="submission" date="2018-11" db="EMBL/GenBank/DDBJ databases">
        <authorList>
            <consortium name="Pathogen Informatics"/>
        </authorList>
    </citation>
    <scope>NUCLEOTIDE SEQUENCE [LARGE SCALE GENOMIC DNA]</scope>
</reference>
<feature type="transmembrane region" description="Helical" evidence="1">
    <location>
        <begin position="127"/>
        <end position="147"/>
    </location>
</feature>
<protein>
    <recommendedName>
        <fullName evidence="2">7TM GPCR serpentine receptor class x (Srx) domain-containing protein</fullName>
    </recommendedName>
</protein>
<sequence length="244" mass="28501">MYFYRTSEKFYLGWDLWFIIKCGRNDYGSEKSCSTKWFRNALFLSLYSKFWCDACIRPMGDAYDIFTAASSRRSELSSQLVGKILGQINIMFWDVCVYSHLLISVNRIVAITLPRQASNLFNFKRTLCLMMLVWFIGFCHIIPYFWWNSCYIRYNATQWVFEFANTQCGFVISTYTDNYTSTAVTAVIIILDCTTLVKLRNTNKAIKSGQMGSVKHEITVYVSAYGIWNDYTCPQFVQFFVQVV</sequence>
<keyword evidence="1" id="KW-1133">Transmembrane helix</keyword>
<dbReference type="CDD" id="cd00637">
    <property type="entry name" value="7tm_classA_rhodopsin-like"/>
    <property type="match status" value="1"/>
</dbReference>
<organism evidence="3 4">
    <name type="scientific">Strongylus vulgaris</name>
    <name type="common">Blood worm</name>
    <dbReference type="NCBI Taxonomy" id="40348"/>
    <lineage>
        <taxon>Eukaryota</taxon>
        <taxon>Metazoa</taxon>
        <taxon>Ecdysozoa</taxon>
        <taxon>Nematoda</taxon>
        <taxon>Chromadorea</taxon>
        <taxon>Rhabditida</taxon>
        <taxon>Rhabditina</taxon>
        <taxon>Rhabditomorpha</taxon>
        <taxon>Strongyloidea</taxon>
        <taxon>Strongylidae</taxon>
        <taxon>Strongylus</taxon>
    </lineage>
</organism>
<dbReference type="OrthoDB" id="5800536at2759"/>
<dbReference type="PANTHER" id="PTHR23017">
    <property type="entry name" value="SERPENTINE RECEPTOR, CLASS X"/>
    <property type="match status" value="1"/>
</dbReference>
<proteinExistence type="predicted"/>